<reference evidence="22 23" key="2">
    <citation type="journal article" date="2016" name="Science">
        <title>A bacterium that degrades and assimilates poly(ethylene terephthalate).</title>
        <authorList>
            <person name="Yoshida S."/>
            <person name="Hiraga K."/>
            <person name="Takehana T."/>
            <person name="Taniguchi I."/>
            <person name="Yamaji H."/>
            <person name="Maeda Y."/>
            <person name="Toyohara K."/>
            <person name="Miyamoto K."/>
            <person name="Kimura Y."/>
            <person name="Oda K."/>
        </authorList>
    </citation>
    <scope>NUCLEOTIDE SEQUENCE [LARGE SCALE GENOMIC DNA]</scope>
    <source>
        <strain evidence="23">NBRC 110686 / TISTR 2288 / 201-F6</strain>
    </source>
</reference>
<feature type="compositionally biased region" description="Low complexity" evidence="18">
    <location>
        <begin position="726"/>
        <end position="735"/>
    </location>
</feature>
<dbReference type="InterPro" id="IPR011006">
    <property type="entry name" value="CheY-like_superfamily"/>
</dbReference>
<dbReference type="EC" id="2.7.13.3" evidence="3"/>
<dbReference type="Gene3D" id="3.30.565.10">
    <property type="entry name" value="Histidine kinase-like ATPase, C-terminal domain"/>
    <property type="match status" value="1"/>
</dbReference>
<comment type="caution">
    <text evidence="22">The sequence shown here is derived from an EMBL/GenBank/DDBJ whole genome shotgun (WGS) entry which is preliminary data.</text>
</comment>
<feature type="domain" description="Response regulatory" evidence="21">
    <location>
        <begin position="763"/>
        <end position="882"/>
    </location>
</feature>
<dbReference type="Proteomes" id="UP000037660">
    <property type="component" value="Unassembled WGS sequence"/>
</dbReference>
<keyword evidence="10" id="KW-0067">ATP-binding</keyword>
<evidence type="ECO:0000256" key="17">
    <source>
        <dbReference type="PROSITE-ProRule" id="PRU00169"/>
    </source>
</evidence>
<dbReference type="SMART" id="SM00388">
    <property type="entry name" value="HisKA"/>
    <property type="match status" value="1"/>
</dbReference>
<keyword evidence="4 17" id="KW-0597">Phosphoprotein</keyword>
<evidence type="ECO:0000256" key="12">
    <source>
        <dbReference type="ARBA" id="ARBA00023012"/>
    </source>
</evidence>
<dbReference type="Pfam" id="PF02518">
    <property type="entry name" value="HATPase_c"/>
    <property type="match status" value="1"/>
</dbReference>
<evidence type="ECO:0000256" key="4">
    <source>
        <dbReference type="ARBA" id="ARBA00022553"/>
    </source>
</evidence>
<dbReference type="PRINTS" id="PR00344">
    <property type="entry name" value="BCTRLSENSOR"/>
</dbReference>
<evidence type="ECO:0000313" key="22">
    <source>
        <dbReference type="EMBL" id="GAP38440.1"/>
    </source>
</evidence>
<keyword evidence="13" id="KW-0843">Virulence</keyword>
<dbReference type="CDD" id="cd16922">
    <property type="entry name" value="HATPase_EvgS-ArcB-TorS-like"/>
    <property type="match status" value="1"/>
</dbReference>
<dbReference type="Gene3D" id="1.10.287.130">
    <property type="match status" value="1"/>
</dbReference>
<dbReference type="PANTHER" id="PTHR45339">
    <property type="entry name" value="HYBRID SIGNAL TRANSDUCTION HISTIDINE KINASE J"/>
    <property type="match status" value="1"/>
</dbReference>
<feature type="transmembrane region" description="Helical" evidence="19">
    <location>
        <begin position="423"/>
        <end position="446"/>
    </location>
</feature>
<comment type="function">
    <text evidence="15">Member of the two-component regulatory system BvgS/BvgA. Phosphorylates BvgA via a four-step phosphorelay in response to environmental signals.</text>
</comment>
<dbReference type="GO" id="GO:0005524">
    <property type="term" value="F:ATP binding"/>
    <property type="evidence" value="ECO:0007669"/>
    <property type="project" value="UniProtKB-KW"/>
</dbReference>
<dbReference type="FunFam" id="1.10.287.130:FF:000004">
    <property type="entry name" value="Ethylene receptor 1"/>
    <property type="match status" value="1"/>
</dbReference>
<dbReference type="PANTHER" id="PTHR45339:SF5">
    <property type="entry name" value="HISTIDINE KINASE"/>
    <property type="match status" value="1"/>
</dbReference>
<dbReference type="Pfam" id="PF05226">
    <property type="entry name" value="CHASE2"/>
    <property type="match status" value="1"/>
</dbReference>
<evidence type="ECO:0000256" key="8">
    <source>
        <dbReference type="ARBA" id="ARBA00022741"/>
    </source>
</evidence>
<dbReference type="InterPro" id="IPR001789">
    <property type="entry name" value="Sig_transdc_resp-reg_receiver"/>
</dbReference>
<evidence type="ECO:0000256" key="16">
    <source>
        <dbReference type="ARBA" id="ARBA00070152"/>
    </source>
</evidence>
<evidence type="ECO:0000256" key="2">
    <source>
        <dbReference type="ARBA" id="ARBA00004370"/>
    </source>
</evidence>
<dbReference type="Gene3D" id="3.40.50.2300">
    <property type="match status" value="1"/>
</dbReference>
<dbReference type="GO" id="GO:0016020">
    <property type="term" value="C:membrane"/>
    <property type="evidence" value="ECO:0007669"/>
    <property type="project" value="UniProtKB-SubCell"/>
</dbReference>
<keyword evidence="14 19" id="KW-0472">Membrane</keyword>
<feature type="region of interest" description="Disordered" evidence="18">
    <location>
        <begin position="706"/>
        <end position="735"/>
    </location>
</feature>
<comment type="catalytic activity">
    <reaction evidence="1">
        <text>ATP + protein L-histidine = ADP + protein N-phospho-L-histidine.</text>
        <dbReference type="EC" id="2.7.13.3"/>
    </reaction>
</comment>
<dbReference type="FunFam" id="3.30.565.10:FF:000010">
    <property type="entry name" value="Sensor histidine kinase RcsC"/>
    <property type="match status" value="1"/>
</dbReference>
<gene>
    <name evidence="22" type="ORF">ISF6_4898</name>
</gene>
<dbReference type="CDD" id="cd00082">
    <property type="entry name" value="HisKA"/>
    <property type="match status" value="1"/>
</dbReference>
<dbReference type="SUPFAM" id="SSF55874">
    <property type="entry name" value="ATPase domain of HSP90 chaperone/DNA topoisomerase II/histidine kinase"/>
    <property type="match status" value="1"/>
</dbReference>
<dbReference type="AlphaFoldDB" id="A0A0K8P8B8"/>
<dbReference type="InterPro" id="IPR007890">
    <property type="entry name" value="CHASE2"/>
</dbReference>
<evidence type="ECO:0000256" key="19">
    <source>
        <dbReference type="SAM" id="Phobius"/>
    </source>
</evidence>
<keyword evidence="11 19" id="KW-1133">Transmembrane helix</keyword>
<evidence type="ECO:0000256" key="10">
    <source>
        <dbReference type="ARBA" id="ARBA00022840"/>
    </source>
</evidence>
<dbReference type="InterPro" id="IPR004358">
    <property type="entry name" value="Sig_transdc_His_kin-like_C"/>
</dbReference>
<reference evidence="23" key="1">
    <citation type="submission" date="2015-07" db="EMBL/GenBank/DDBJ databases">
        <title>Discovery of a poly(ethylene terephthalate assimilation.</title>
        <authorList>
            <person name="Yoshida S."/>
            <person name="Hiraga K."/>
            <person name="Takehana T."/>
            <person name="Taniguchi I."/>
            <person name="Yamaji H."/>
            <person name="Maeda Y."/>
            <person name="Toyohara K."/>
            <person name="Miyamoto K."/>
            <person name="Kimura Y."/>
            <person name="Oda K."/>
        </authorList>
    </citation>
    <scope>NUCLEOTIDE SEQUENCE [LARGE SCALE GENOMIC DNA]</scope>
    <source>
        <strain evidence="23">NBRC 110686 / TISTR 2288 / 201-F6</strain>
    </source>
</reference>
<dbReference type="InterPro" id="IPR036097">
    <property type="entry name" value="HisK_dim/P_sf"/>
</dbReference>
<evidence type="ECO:0000256" key="5">
    <source>
        <dbReference type="ARBA" id="ARBA00022679"/>
    </source>
</evidence>
<evidence type="ECO:0000256" key="1">
    <source>
        <dbReference type="ARBA" id="ARBA00000085"/>
    </source>
</evidence>
<keyword evidence="6 19" id="KW-0812">Transmembrane</keyword>
<protein>
    <recommendedName>
        <fullName evidence="16">Virulence sensor protein BvgS</fullName>
        <ecNumber evidence="3">2.7.13.3</ecNumber>
    </recommendedName>
</protein>
<dbReference type="SUPFAM" id="SSF47384">
    <property type="entry name" value="Homodimeric domain of signal transducing histidine kinase"/>
    <property type="match status" value="1"/>
</dbReference>
<dbReference type="InterPro" id="IPR003661">
    <property type="entry name" value="HisK_dim/P_dom"/>
</dbReference>
<keyword evidence="9" id="KW-0418">Kinase</keyword>
<dbReference type="CDD" id="cd17546">
    <property type="entry name" value="REC_hyHK_CKI1_RcsC-like"/>
    <property type="match status" value="1"/>
</dbReference>
<dbReference type="EMBL" id="BBYR01000076">
    <property type="protein sequence ID" value="GAP38440.1"/>
    <property type="molecule type" value="Genomic_DNA"/>
</dbReference>
<evidence type="ECO:0000256" key="13">
    <source>
        <dbReference type="ARBA" id="ARBA00023026"/>
    </source>
</evidence>
<evidence type="ECO:0000259" key="21">
    <source>
        <dbReference type="PROSITE" id="PS50110"/>
    </source>
</evidence>
<feature type="transmembrane region" description="Helical" evidence="19">
    <location>
        <begin position="392"/>
        <end position="417"/>
    </location>
</feature>
<dbReference type="Pfam" id="PF00512">
    <property type="entry name" value="HisKA"/>
    <property type="match status" value="1"/>
</dbReference>
<comment type="subcellular location">
    <subcellularLocation>
        <location evidence="2">Membrane</location>
    </subcellularLocation>
</comment>
<organism evidence="22 23">
    <name type="scientific">Piscinibacter sakaiensis</name>
    <name type="common">Ideonella sakaiensis</name>
    <dbReference type="NCBI Taxonomy" id="1547922"/>
    <lineage>
        <taxon>Bacteria</taxon>
        <taxon>Pseudomonadati</taxon>
        <taxon>Pseudomonadota</taxon>
        <taxon>Betaproteobacteria</taxon>
        <taxon>Burkholderiales</taxon>
        <taxon>Sphaerotilaceae</taxon>
        <taxon>Piscinibacter</taxon>
    </lineage>
</organism>
<feature type="domain" description="Histidine kinase" evidence="20">
    <location>
        <begin position="472"/>
        <end position="692"/>
    </location>
</feature>
<keyword evidence="12" id="KW-0902">Two-component regulatory system</keyword>
<evidence type="ECO:0000256" key="7">
    <source>
        <dbReference type="ARBA" id="ARBA00022729"/>
    </source>
</evidence>
<dbReference type="InterPro" id="IPR003594">
    <property type="entry name" value="HATPase_dom"/>
</dbReference>
<dbReference type="InterPro" id="IPR036890">
    <property type="entry name" value="HATPase_C_sf"/>
</dbReference>
<evidence type="ECO:0000256" key="6">
    <source>
        <dbReference type="ARBA" id="ARBA00022692"/>
    </source>
</evidence>
<feature type="transmembrane region" description="Helical" evidence="19">
    <location>
        <begin position="366"/>
        <end position="385"/>
    </location>
</feature>
<dbReference type="GO" id="GO:0000155">
    <property type="term" value="F:phosphorelay sensor kinase activity"/>
    <property type="evidence" value="ECO:0007669"/>
    <property type="project" value="InterPro"/>
</dbReference>
<evidence type="ECO:0000313" key="23">
    <source>
        <dbReference type="Proteomes" id="UP000037660"/>
    </source>
</evidence>
<evidence type="ECO:0000256" key="15">
    <source>
        <dbReference type="ARBA" id="ARBA00058004"/>
    </source>
</evidence>
<name>A0A0K8P8B8_PISS1</name>
<feature type="modified residue" description="4-aspartylphosphate" evidence="17">
    <location>
        <position position="812"/>
    </location>
</feature>
<evidence type="ECO:0000256" key="18">
    <source>
        <dbReference type="SAM" id="MobiDB-lite"/>
    </source>
</evidence>
<dbReference type="SUPFAM" id="SSF52172">
    <property type="entry name" value="CheY-like"/>
    <property type="match status" value="1"/>
</dbReference>
<evidence type="ECO:0000256" key="3">
    <source>
        <dbReference type="ARBA" id="ARBA00012438"/>
    </source>
</evidence>
<dbReference type="InterPro" id="IPR005467">
    <property type="entry name" value="His_kinase_dom"/>
</dbReference>
<dbReference type="PROSITE" id="PS50110">
    <property type="entry name" value="RESPONSE_REGULATORY"/>
    <property type="match status" value="1"/>
</dbReference>
<keyword evidence="23" id="KW-1185">Reference proteome</keyword>
<evidence type="ECO:0000256" key="11">
    <source>
        <dbReference type="ARBA" id="ARBA00022989"/>
    </source>
</evidence>
<evidence type="ECO:0000259" key="20">
    <source>
        <dbReference type="PROSITE" id="PS50109"/>
    </source>
</evidence>
<sequence>MTDPAMPGPAASPIQRLRRWWSGRDARPDAAAGGPVAGALGLAAVPLLSLLLAALLAWSPPGVRLGAALQDAMLRAVARPAHYPQVLLVDIDDASVRALRPRLGPWPYSRDTYALAVQYLRELGARVVVLDIVFDEPRNGDSALARALGERGDVVLAAAGQRHAGESDPALEGLAARLAVPVSGGGTPAAVHWEALALPASVLLSGVPEQALRPGRIGLVSTPLDGDGQLRRLPLLHQAGGRLFPSLALAPLLLERPGEELAFDGATLALGAQRWPAGGDGSITLSMPPNADAVASLPFNTLMAAALGVSEGAGLREMVDGRTVFIGSSAFLGDLAMTPFGLHNGFRVLATAYAVLRQGDVVDPRTPWLDALLVLLALGPGLWLWRRRRPALAWDLGATLGAAALVTGLAVAALALAARQAALLLPLAILAAGALQATVLQLHAAARANRRLRLERAVADAANRAKSDFLAHVSHEIRTPMNALLGVAQLLQRTPLDPDQQRYVEVFRRSGQHLSALIDDLLDLSRIEAGRLALEPAPFALRELLDEQAALLAGKASGRGLMLDWRIADELPPVVLGDRRRLAQVLTNLVGNAIKFTPTGRVEVAVAPQAGAADGPHAVRFAVSDTGIGIDPSEHARVFESFAQVDGGAPAAGTGLGLAIARSLVEQMGGRLALHSALGQGARFEFCIALPPAALPPRWGLAPLLDGATVAPGDPDAPQGPPSTPAAPGAAAGASAETFRAGPAPVLASPPLPRAERRDGRLRVLLTEDNEVNVMIVAAMLAEDDIDLDVARDGEAAIEKFRDGRPGLVLMDMRLPGIDGLEATRAIRRIERQDGRRPVPVIALTAQAYAIDAQRSLAAGCNAHLSKPVRREDLLATIHAFCVEDPGP</sequence>
<evidence type="ECO:0000256" key="9">
    <source>
        <dbReference type="ARBA" id="ARBA00022777"/>
    </source>
</evidence>
<dbReference type="STRING" id="1547922.ISF6_4898"/>
<dbReference type="SMART" id="SM01080">
    <property type="entry name" value="CHASE2"/>
    <property type="match status" value="1"/>
</dbReference>
<dbReference type="SMART" id="SM00448">
    <property type="entry name" value="REC"/>
    <property type="match status" value="1"/>
</dbReference>
<keyword evidence="7" id="KW-0732">Signal</keyword>
<keyword evidence="8" id="KW-0547">Nucleotide-binding</keyword>
<accession>A0A0K8P8B8</accession>
<feature type="transmembrane region" description="Helical" evidence="19">
    <location>
        <begin position="36"/>
        <end position="58"/>
    </location>
</feature>
<dbReference type="SMART" id="SM00387">
    <property type="entry name" value="HATPase_c"/>
    <property type="match status" value="1"/>
</dbReference>
<evidence type="ECO:0000256" key="14">
    <source>
        <dbReference type="ARBA" id="ARBA00023136"/>
    </source>
</evidence>
<dbReference type="PROSITE" id="PS50109">
    <property type="entry name" value="HIS_KIN"/>
    <property type="match status" value="1"/>
</dbReference>
<dbReference type="Pfam" id="PF00072">
    <property type="entry name" value="Response_reg"/>
    <property type="match status" value="1"/>
</dbReference>
<keyword evidence="5" id="KW-0808">Transferase</keyword>
<proteinExistence type="predicted"/>